<organism evidence="1 2">
    <name type="scientific">Desulfacinum infernum DSM 9756</name>
    <dbReference type="NCBI Taxonomy" id="1121391"/>
    <lineage>
        <taxon>Bacteria</taxon>
        <taxon>Pseudomonadati</taxon>
        <taxon>Thermodesulfobacteriota</taxon>
        <taxon>Syntrophobacteria</taxon>
        <taxon>Syntrophobacterales</taxon>
        <taxon>Syntrophobacteraceae</taxon>
        <taxon>Desulfacinum</taxon>
    </lineage>
</organism>
<dbReference type="STRING" id="1121391.SAMN02745206_01319"/>
<sequence>MARADQSTMPSVSEDPRIVFRVIDPADYARHGIDPRDVPIGTYAAQDHPSFLLSRHGGNAYGFGLVEQTKLSKADFEFLQDLDLTDPQEIARNADRINEIYKKLGLLIRFSREGSRYFLIPINLVAQSIQDIKTKADEIERIILERIKETGTERLDIGLMTPPRDLISHELAARLSNHRLFIFDSLDKVRSWRISLDVVIFPRDPFEYLLDQPLPKPVKRLPRQQRMLNYAAYLAGKIHDLMEPDGILLVVGNCIFCNEDPRDYRVEFDTPEDAKNFLLFTHIYKTHKRYGGNSRVFHVHPMDLHFFLNQKDLNESHLKELLGSQSLQDLTLRDIDRLPHLDRPLPDHYQSTSEPAWDRVFSVYFETELVSSKSSESQESYWKRKVRTDRPLPHNLALYVGRPKAPTASLEALEEEIRRQGQLGCQLPLVAAYRNSFRFVLDVLHALHQIREGKLHKIREVERDRLTNPFRRKGSRNGDFQAILRLLRQMKRLRRIEDYLNPDHIEGASTPVLENIEKLSLHGFSKTQLKELVATVVGHSSMSRVVFGKMPARSLKPLTDMAATQNPFEALETLRVCRLMTVAEIAAALGENFTAAQAEEVFRVYDDAVQVATQPMLDWDALEDARISELGGVQNKALREMLKFFNLFEFLNNWQEFLDKGPHEKEVLCDYDPQRLKKLDQVLTLAHTANLFRARFREDPIPRQTFFFRQFLKTEFHGTGHLFPNLGPEAGFRLLWVTVNVSRHKIVNFNPIFASVQPEKRPERLEKIRRSLLQLPPESVNTDYLERIRTHLAQGRPAFIKNTGIRLIHNPTTKATDVSYVDVHENMKHMETLLARFENRKLRDIALKDVQELERLFAELESYNVYLCQGRCEDVPGEAPEAAQPIPISQRLDSIKERIRNVFLSQIFVPEEIYDTVDLLVGHCPTLLQFLLPEFHTLGRLIENWPTRKKQSVGTYVMRCLNKFQALITKDRDSFQDQNTFYQLAKLEFGPLAEEDIGAKHHQLEALEHLVGRIQQRPLLYQAFTLALLFQDLGKLESYAEEEETLRRIWTHAERSAHILERRAILDQYGLDEPLQRLILDLVRHHGAIGHVIQGAEPLSALDHLTREKDDRLLDAYVLHCILAAAAVEEGLMTEDLLDLFLEYRHEALHIIKSGGTWEARLHDVLTEKGRALVHDPQSVPSEMHFLLTLDSTLCFFLDEKDHDEVLWRGRQIAAFERLLHLLEIQWVDFKDLQMFFMNLPAPFIYHQKGLKSIGLAHFERSLEKAAAVLRSLSAMEPEVRCYLLHCLDPLGGAFRIYDFHPLTRYLTVEESIKMLVMGLHSYHVLMEESTSRGLVSFRPLSQSVKRKQQALKDILEDFSLGGILRAPIADGTRKHLQGGLLFETSPFGPGLRIGFRDTLHVDSLIQDLRAARTHEELRTKYRFHVKELQKLPSDTAEQLDALKQAYQEHFRSISQGILKQFQERLAAVGTFSELDRVQAEMEREIAESALSDDDVFLLQELFDFHRSRIRDEFLTRVSTTIYAMDDPQALDAYWQDLKKELFRFRHHVGKEYESMIAAYIDEKTMNVRS</sequence>
<proteinExistence type="predicted"/>
<evidence type="ECO:0000313" key="2">
    <source>
        <dbReference type="Proteomes" id="UP000184076"/>
    </source>
</evidence>
<reference evidence="2" key="1">
    <citation type="submission" date="2016-11" db="EMBL/GenBank/DDBJ databases">
        <authorList>
            <person name="Varghese N."/>
            <person name="Submissions S."/>
        </authorList>
    </citation>
    <scope>NUCLEOTIDE SEQUENCE [LARGE SCALE GENOMIC DNA]</scope>
    <source>
        <strain evidence="2">DSM 9756</strain>
    </source>
</reference>
<dbReference type="OrthoDB" id="5475943at2"/>
<name>A0A1M4YV49_9BACT</name>
<gene>
    <name evidence="1" type="ORF">SAMN02745206_01319</name>
</gene>
<dbReference type="RefSeq" id="WP_073038149.1">
    <property type="nucleotide sequence ID" value="NZ_FQVB01000011.1"/>
</dbReference>
<accession>A0A1M4YV49</accession>
<dbReference type="Proteomes" id="UP000184076">
    <property type="component" value="Unassembled WGS sequence"/>
</dbReference>
<protein>
    <submittedName>
        <fullName evidence="1">Uncharacterized protein</fullName>
    </submittedName>
</protein>
<keyword evidence="2" id="KW-1185">Reference proteome</keyword>
<evidence type="ECO:0000313" key="1">
    <source>
        <dbReference type="EMBL" id="SHF09651.1"/>
    </source>
</evidence>
<dbReference type="EMBL" id="FQVB01000011">
    <property type="protein sequence ID" value="SHF09651.1"/>
    <property type="molecule type" value="Genomic_DNA"/>
</dbReference>